<dbReference type="AlphaFoldDB" id="A0A6P4AQ63"/>
<keyword evidence="7" id="KW-1185">Reference proteome</keyword>
<name>A0A6P4AQ63_ZIZJJ</name>
<feature type="domain" description="Glycosyltransferase N-terminal" evidence="6">
    <location>
        <begin position="8"/>
        <end position="107"/>
    </location>
</feature>
<dbReference type="SUPFAM" id="SSF53756">
    <property type="entry name" value="UDP-Glycosyltransferase/glycogen phosphorylase"/>
    <property type="match status" value="1"/>
</dbReference>
<dbReference type="KEGG" id="zju:107431094"/>
<dbReference type="GO" id="GO:1901137">
    <property type="term" value="P:carbohydrate derivative biosynthetic process"/>
    <property type="evidence" value="ECO:0007669"/>
    <property type="project" value="UniProtKB-ARBA"/>
</dbReference>
<evidence type="ECO:0000313" key="7">
    <source>
        <dbReference type="Proteomes" id="UP001652623"/>
    </source>
</evidence>
<organism evidence="7 8">
    <name type="scientific">Ziziphus jujuba</name>
    <name type="common">Chinese jujube</name>
    <name type="synonym">Ziziphus sativa</name>
    <dbReference type="NCBI Taxonomy" id="326968"/>
    <lineage>
        <taxon>Eukaryota</taxon>
        <taxon>Viridiplantae</taxon>
        <taxon>Streptophyta</taxon>
        <taxon>Embryophyta</taxon>
        <taxon>Tracheophyta</taxon>
        <taxon>Spermatophyta</taxon>
        <taxon>Magnoliopsida</taxon>
        <taxon>eudicotyledons</taxon>
        <taxon>Gunneridae</taxon>
        <taxon>Pentapetalae</taxon>
        <taxon>rosids</taxon>
        <taxon>fabids</taxon>
        <taxon>Rosales</taxon>
        <taxon>Rhamnaceae</taxon>
        <taxon>Paliureae</taxon>
        <taxon>Ziziphus</taxon>
    </lineage>
</organism>
<evidence type="ECO:0000256" key="4">
    <source>
        <dbReference type="RuleBase" id="RU362057"/>
    </source>
</evidence>
<evidence type="ECO:0000313" key="8">
    <source>
        <dbReference type="RefSeq" id="XP_015897462.4"/>
    </source>
</evidence>
<dbReference type="EC" id="2.4.1.-" evidence="4"/>
<keyword evidence="2 3" id="KW-0808">Transferase</keyword>
<feature type="region of interest" description="Disordered" evidence="5">
    <location>
        <begin position="182"/>
        <end position="210"/>
    </location>
</feature>
<dbReference type="PROSITE" id="PS00375">
    <property type="entry name" value="UDPGT"/>
    <property type="match status" value="1"/>
</dbReference>
<dbReference type="CDD" id="cd03784">
    <property type="entry name" value="GT1_Gtf-like"/>
    <property type="match status" value="1"/>
</dbReference>
<sequence length="461" mass="52237">MRDSKQRSLSVLMLPWYAYGHIFPFLELAKQLTRRNFHIYFCSTPVNLNSIKSKVCKFSNSIKLVELNLPTLPDLPPQYHTTKGLPPHLNATLHRASDLSKPDISNMIATLDPDLVIFDYHVRHWVPSLAFSFNVPAIPFVPTGVGVVSFVHHYTKIKDREFPFPELCPDILKPKLVQLGVTPASSTDQDKEREQDHEDGDDESVQSSVETSSYYNTALIKSFRELEGKYIDYLSDSFGLKIIPVGPLVSDPADQDEEGICIIDWLDKREKSSTVFVSFGSECYLSKEDMEEMAYGLELSNVNFLWIIRFPEGEKMELKDALPEGFLERVNENGMVVENWAPQVKILNHSSIGGFVSHCGWSSIMESLRFGVPIIAMPIQHDQPWNAKVVVSSGFGLEVERENGKGLEREHVAKVIKQVLVEKIGENIKRKATKMSENMKGKVEEEMMDVVEKELLQICGM</sequence>
<proteinExistence type="inferred from homology"/>
<dbReference type="RefSeq" id="XP_015897462.4">
    <property type="nucleotide sequence ID" value="XM_016041976.4"/>
</dbReference>
<dbReference type="GeneID" id="107431094"/>
<evidence type="ECO:0000256" key="3">
    <source>
        <dbReference type="RuleBase" id="RU003718"/>
    </source>
</evidence>
<evidence type="ECO:0000256" key="5">
    <source>
        <dbReference type="SAM" id="MobiDB-lite"/>
    </source>
</evidence>
<dbReference type="Pfam" id="PF00201">
    <property type="entry name" value="UDPGT"/>
    <property type="match status" value="1"/>
</dbReference>
<dbReference type="InterPro" id="IPR035595">
    <property type="entry name" value="UDP_glycos_trans_CS"/>
</dbReference>
<keyword evidence="3" id="KW-0328">Glycosyltransferase</keyword>
<dbReference type="InterPro" id="IPR058980">
    <property type="entry name" value="Glyco_transf_N"/>
</dbReference>
<dbReference type="Proteomes" id="UP001652623">
    <property type="component" value="Chromosome 6"/>
</dbReference>
<dbReference type="GO" id="GO:0008194">
    <property type="term" value="F:UDP-glycosyltransferase activity"/>
    <property type="evidence" value="ECO:0007669"/>
    <property type="project" value="InterPro"/>
</dbReference>
<evidence type="ECO:0000256" key="2">
    <source>
        <dbReference type="ARBA" id="ARBA00022679"/>
    </source>
</evidence>
<dbReference type="Pfam" id="PF26168">
    <property type="entry name" value="Glyco_transf_N"/>
    <property type="match status" value="1"/>
</dbReference>
<dbReference type="Gene3D" id="3.40.50.2000">
    <property type="entry name" value="Glycogen Phosphorylase B"/>
    <property type="match status" value="2"/>
</dbReference>
<gene>
    <name evidence="8" type="primary">LOC107431094</name>
</gene>
<comment type="similarity">
    <text evidence="1 3">Belongs to the UDP-glycosyltransferase family.</text>
</comment>
<evidence type="ECO:0000256" key="1">
    <source>
        <dbReference type="ARBA" id="ARBA00009995"/>
    </source>
</evidence>
<reference evidence="8" key="1">
    <citation type="submission" date="2025-08" db="UniProtKB">
        <authorList>
            <consortium name="RefSeq"/>
        </authorList>
    </citation>
    <scope>IDENTIFICATION</scope>
    <source>
        <tissue evidence="8">Seedling</tissue>
    </source>
</reference>
<dbReference type="InterPro" id="IPR002213">
    <property type="entry name" value="UDP_glucos_trans"/>
</dbReference>
<dbReference type="InParanoid" id="A0A6P4AQ63"/>
<dbReference type="PANTHER" id="PTHR48044">
    <property type="entry name" value="GLYCOSYLTRANSFERASE"/>
    <property type="match status" value="1"/>
</dbReference>
<evidence type="ECO:0000259" key="6">
    <source>
        <dbReference type="Pfam" id="PF26168"/>
    </source>
</evidence>
<protein>
    <recommendedName>
        <fullName evidence="4">Glycosyltransferase</fullName>
        <ecNumber evidence="4">2.4.1.-</ecNumber>
    </recommendedName>
</protein>
<accession>A0A6P4AQ63</accession>
<dbReference type="PANTHER" id="PTHR48044:SF29">
    <property type="entry name" value="GLYCOSYLTRANSFERASE"/>
    <property type="match status" value="1"/>
</dbReference>